<feature type="transmembrane region" description="Helical" evidence="11">
    <location>
        <begin position="12"/>
        <end position="33"/>
    </location>
</feature>
<sequence>MRKRAQNHTRRGFTLVELMVTVAVVAILAAVAVPGMQSFLAKSGMNAVKDDFAIALQRARLDAINRNTCVSICQLAAEGGNTCATGTALGNWHRGWITYTNAACGGTAATALTADEVISVRQPGNGRYQLVDVNTAKQDVLTFDARGTLVSGQSTYRVVDGKDANSPYRRDITVSFQGRVQVDTVKDVATTSSGSGNTPPVAANNP</sequence>
<keyword evidence="14" id="KW-1185">Reference proteome</keyword>
<dbReference type="InterPro" id="IPR045584">
    <property type="entry name" value="Pilin-like"/>
</dbReference>
<evidence type="ECO:0000256" key="11">
    <source>
        <dbReference type="SAM" id="Phobius"/>
    </source>
</evidence>
<name>A0A4R6RHR1_9BURK</name>
<dbReference type="OrthoDB" id="8592199at2"/>
<comment type="similarity">
    <text evidence="9">Belongs to the GSP H family.</text>
</comment>
<evidence type="ECO:0000256" key="8">
    <source>
        <dbReference type="ARBA" id="ARBA00023136"/>
    </source>
</evidence>
<dbReference type="Proteomes" id="UP000294593">
    <property type="component" value="Unassembled WGS sequence"/>
</dbReference>
<dbReference type="EMBL" id="SNXW01000002">
    <property type="protein sequence ID" value="TDP85989.1"/>
    <property type="molecule type" value="Genomic_DNA"/>
</dbReference>
<keyword evidence="5" id="KW-0997">Cell inner membrane</keyword>
<dbReference type="SUPFAM" id="SSF54523">
    <property type="entry name" value="Pili subunits"/>
    <property type="match status" value="1"/>
</dbReference>
<dbReference type="GO" id="GO:0015627">
    <property type="term" value="C:type II protein secretion system complex"/>
    <property type="evidence" value="ECO:0007669"/>
    <property type="project" value="InterPro"/>
</dbReference>
<keyword evidence="6 11" id="KW-0812">Transmembrane</keyword>
<evidence type="ECO:0000259" key="12">
    <source>
        <dbReference type="Pfam" id="PF12019"/>
    </source>
</evidence>
<keyword evidence="3" id="KW-1003">Cell membrane</keyword>
<feature type="domain" description="General secretion pathway GspH" evidence="12">
    <location>
        <begin position="51"/>
        <end position="178"/>
    </location>
</feature>
<accession>A0A4R6RHR1</accession>
<evidence type="ECO:0000256" key="2">
    <source>
        <dbReference type="ARBA" id="ARBA00021549"/>
    </source>
</evidence>
<evidence type="ECO:0000256" key="10">
    <source>
        <dbReference type="ARBA" id="ARBA00030775"/>
    </source>
</evidence>
<organism evidence="13 14">
    <name type="scientific">Aquabacterium commune</name>
    <dbReference type="NCBI Taxonomy" id="70586"/>
    <lineage>
        <taxon>Bacteria</taxon>
        <taxon>Pseudomonadati</taxon>
        <taxon>Pseudomonadota</taxon>
        <taxon>Betaproteobacteria</taxon>
        <taxon>Burkholderiales</taxon>
        <taxon>Aquabacterium</taxon>
    </lineage>
</organism>
<dbReference type="PROSITE" id="PS00409">
    <property type="entry name" value="PROKAR_NTER_METHYL"/>
    <property type="match status" value="1"/>
</dbReference>
<dbReference type="Gene3D" id="3.55.40.10">
    <property type="entry name" value="minor pseudopilin epsh domain"/>
    <property type="match status" value="1"/>
</dbReference>
<dbReference type="Pfam" id="PF12019">
    <property type="entry name" value="GspH"/>
    <property type="match status" value="1"/>
</dbReference>
<keyword evidence="4" id="KW-0488">Methylation</keyword>
<proteinExistence type="inferred from homology"/>
<protein>
    <recommendedName>
        <fullName evidence="2">Type II secretion system protein H</fullName>
    </recommendedName>
    <alternativeName>
        <fullName evidence="10">General secretion pathway protein H</fullName>
    </alternativeName>
</protein>
<reference evidence="13 14" key="1">
    <citation type="submission" date="2019-03" db="EMBL/GenBank/DDBJ databases">
        <title>Genomic Encyclopedia of Type Strains, Phase IV (KMG-IV): sequencing the most valuable type-strain genomes for metagenomic binning, comparative biology and taxonomic classification.</title>
        <authorList>
            <person name="Goeker M."/>
        </authorList>
    </citation>
    <scope>NUCLEOTIDE SEQUENCE [LARGE SCALE GENOMIC DNA]</scope>
    <source>
        <strain evidence="13 14">DSM 11901</strain>
    </source>
</reference>
<comment type="subcellular location">
    <subcellularLocation>
        <location evidence="1">Cell inner membrane</location>
        <topology evidence="1">Single-pass membrane protein</topology>
    </subcellularLocation>
</comment>
<evidence type="ECO:0000313" key="14">
    <source>
        <dbReference type="Proteomes" id="UP000294593"/>
    </source>
</evidence>
<dbReference type="GO" id="GO:0005886">
    <property type="term" value="C:plasma membrane"/>
    <property type="evidence" value="ECO:0007669"/>
    <property type="project" value="UniProtKB-SubCell"/>
</dbReference>
<evidence type="ECO:0000256" key="6">
    <source>
        <dbReference type="ARBA" id="ARBA00022692"/>
    </source>
</evidence>
<evidence type="ECO:0000256" key="1">
    <source>
        <dbReference type="ARBA" id="ARBA00004377"/>
    </source>
</evidence>
<dbReference type="InterPro" id="IPR022346">
    <property type="entry name" value="T2SS_GspH"/>
</dbReference>
<evidence type="ECO:0000256" key="4">
    <source>
        <dbReference type="ARBA" id="ARBA00022481"/>
    </source>
</evidence>
<dbReference type="InterPro" id="IPR012902">
    <property type="entry name" value="N_methyl_site"/>
</dbReference>
<gene>
    <name evidence="13" type="ORF">EV672_102339</name>
</gene>
<keyword evidence="8 11" id="KW-0472">Membrane</keyword>
<dbReference type="Pfam" id="PF07963">
    <property type="entry name" value="N_methyl"/>
    <property type="match status" value="1"/>
</dbReference>
<evidence type="ECO:0000313" key="13">
    <source>
        <dbReference type="EMBL" id="TDP85989.1"/>
    </source>
</evidence>
<evidence type="ECO:0000256" key="5">
    <source>
        <dbReference type="ARBA" id="ARBA00022519"/>
    </source>
</evidence>
<comment type="caution">
    <text evidence="13">The sequence shown here is derived from an EMBL/GenBank/DDBJ whole genome shotgun (WGS) entry which is preliminary data.</text>
</comment>
<evidence type="ECO:0000256" key="3">
    <source>
        <dbReference type="ARBA" id="ARBA00022475"/>
    </source>
</evidence>
<keyword evidence="7 11" id="KW-1133">Transmembrane helix</keyword>
<dbReference type="AlphaFoldDB" id="A0A4R6RHR1"/>
<evidence type="ECO:0000256" key="9">
    <source>
        <dbReference type="ARBA" id="ARBA00025772"/>
    </source>
</evidence>
<dbReference type="GO" id="GO:0015628">
    <property type="term" value="P:protein secretion by the type II secretion system"/>
    <property type="evidence" value="ECO:0007669"/>
    <property type="project" value="InterPro"/>
</dbReference>
<dbReference type="NCBIfam" id="TIGR02532">
    <property type="entry name" value="IV_pilin_GFxxxE"/>
    <property type="match status" value="1"/>
</dbReference>
<evidence type="ECO:0000256" key="7">
    <source>
        <dbReference type="ARBA" id="ARBA00022989"/>
    </source>
</evidence>
<dbReference type="RefSeq" id="WP_133607054.1">
    <property type="nucleotide sequence ID" value="NZ_SNXW01000002.1"/>
</dbReference>